<evidence type="ECO:0000256" key="2">
    <source>
        <dbReference type="SAM" id="Phobius"/>
    </source>
</evidence>
<dbReference type="OrthoDB" id="205122at2759"/>
<dbReference type="EMBL" id="CDMY01000305">
    <property type="protein sequence ID" value="CEM01181.1"/>
    <property type="molecule type" value="Genomic_DNA"/>
</dbReference>
<accession>A0A0G4ET75</accession>
<feature type="transmembrane region" description="Helical" evidence="2">
    <location>
        <begin position="6"/>
        <end position="24"/>
    </location>
</feature>
<evidence type="ECO:0000313" key="4">
    <source>
        <dbReference type="Proteomes" id="UP000041254"/>
    </source>
</evidence>
<feature type="transmembrane region" description="Helical" evidence="2">
    <location>
        <begin position="82"/>
        <end position="100"/>
    </location>
</feature>
<gene>
    <name evidence="3" type="ORF">Vbra_13062</name>
</gene>
<dbReference type="Proteomes" id="UP000041254">
    <property type="component" value="Unassembled WGS sequence"/>
</dbReference>
<name>A0A0G4ET75_VITBC</name>
<sequence>MIASACIAIVTLTFSLTVLALQLFSQQYSPRLLDSYMRKAANKFCLSVFLGSYAYCFSVQFAMGQSTDDEEPYVPELAVNLLFIYLFLVLGTFIFFIHYFTRGMRLESIFDDVLHDSTKLVRRNDSIDDPSLQLFAELPMKAIASELPLVPVGAKRLRVDRSGYIQAAELMPLARQLTNMDDKLVLRLAHRVGDHVTKGTLLGWVWLRATDDPPPSSQDNHQTPRTSASVDEPPPVGAALPPATRESIDSEMLSRIEGAANGALLIAGERTGGDDMSFSIREITDVAVRALSPGVNDPHSAVQAIDRLSVLFATIAAKQLNHIFAYDSQGGLRVAMPACTFATLLDVCMHPLRHYGRGDVAVTRRLLYFLGDLGHLCNDRHRVDAPERTHHILSHLSQLVLAAHATFPSNGTERRAIDSAAEHARYLIAAASHGNDVISMNEMRQTDPKARGPAADEKNNPHNCRANAAAEWLREGGKIAVKEGGRIVAKWINADPQMKDTKLHGGREGGNKREGGDNGGVGEDSEAGKAVVYDDKERQWAAE</sequence>
<evidence type="ECO:0008006" key="5">
    <source>
        <dbReference type="Google" id="ProtNLM"/>
    </source>
</evidence>
<keyword evidence="2" id="KW-1133">Transmembrane helix</keyword>
<dbReference type="Pfam" id="PF10011">
    <property type="entry name" value="DUF2254"/>
    <property type="match status" value="1"/>
</dbReference>
<dbReference type="InterPro" id="IPR018723">
    <property type="entry name" value="DUF2254_membrane"/>
</dbReference>
<feature type="compositionally biased region" description="Basic and acidic residues" evidence="1">
    <location>
        <begin position="532"/>
        <end position="543"/>
    </location>
</feature>
<dbReference type="AlphaFoldDB" id="A0A0G4ET75"/>
<dbReference type="OMA" id="MIASACI"/>
<feature type="compositionally biased region" description="Basic and acidic residues" evidence="1">
    <location>
        <begin position="498"/>
        <end position="516"/>
    </location>
</feature>
<feature type="compositionally biased region" description="Polar residues" evidence="1">
    <location>
        <begin position="217"/>
        <end position="229"/>
    </location>
</feature>
<evidence type="ECO:0000256" key="1">
    <source>
        <dbReference type="SAM" id="MobiDB-lite"/>
    </source>
</evidence>
<keyword evidence="2" id="KW-0812">Transmembrane</keyword>
<protein>
    <recommendedName>
        <fullName evidence="5">DUF2254 domain-containing protein</fullName>
    </recommendedName>
</protein>
<keyword evidence="4" id="KW-1185">Reference proteome</keyword>
<reference evidence="3 4" key="1">
    <citation type="submission" date="2014-11" db="EMBL/GenBank/DDBJ databases">
        <authorList>
            <person name="Zhu J."/>
            <person name="Qi W."/>
            <person name="Song R."/>
        </authorList>
    </citation>
    <scope>NUCLEOTIDE SEQUENCE [LARGE SCALE GENOMIC DNA]</scope>
</reference>
<organism evidence="3 4">
    <name type="scientific">Vitrella brassicaformis (strain CCMP3155)</name>
    <dbReference type="NCBI Taxonomy" id="1169540"/>
    <lineage>
        <taxon>Eukaryota</taxon>
        <taxon>Sar</taxon>
        <taxon>Alveolata</taxon>
        <taxon>Colpodellida</taxon>
        <taxon>Vitrellaceae</taxon>
        <taxon>Vitrella</taxon>
    </lineage>
</organism>
<dbReference type="InParanoid" id="A0A0G4ET75"/>
<feature type="region of interest" description="Disordered" evidence="1">
    <location>
        <begin position="212"/>
        <end position="242"/>
    </location>
</feature>
<feature type="region of interest" description="Disordered" evidence="1">
    <location>
        <begin position="498"/>
        <end position="543"/>
    </location>
</feature>
<proteinExistence type="predicted"/>
<dbReference type="VEuPathDB" id="CryptoDB:Vbra_13062"/>
<evidence type="ECO:0000313" key="3">
    <source>
        <dbReference type="EMBL" id="CEM01181.1"/>
    </source>
</evidence>
<dbReference type="PhylomeDB" id="A0A0G4ET75"/>
<keyword evidence="2" id="KW-0472">Membrane</keyword>
<feature type="transmembrane region" description="Helical" evidence="2">
    <location>
        <begin position="44"/>
        <end position="62"/>
    </location>
</feature>